<gene>
    <name evidence="3" type="ORF">C0Q88_25210</name>
</gene>
<dbReference type="Proteomes" id="UP000234456">
    <property type="component" value="Unassembled WGS sequence"/>
</dbReference>
<dbReference type="Pfam" id="PF00487">
    <property type="entry name" value="FA_desaturase"/>
    <property type="match status" value="1"/>
</dbReference>
<protein>
    <submittedName>
        <fullName evidence="3">Fatty acid desaturase</fullName>
    </submittedName>
</protein>
<dbReference type="PANTHER" id="PTHR19353:SF19">
    <property type="entry name" value="DELTA(5) FATTY ACID DESATURASE C-RELATED"/>
    <property type="match status" value="1"/>
</dbReference>
<proteinExistence type="predicted"/>
<reference evidence="3 4" key="1">
    <citation type="submission" date="2017-12" db="EMBL/GenBank/DDBJ databases">
        <title>Draft genome sequence of Ralstonia pickettii 52.</title>
        <authorList>
            <person name="Zheng B."/>
        </authorList>
    </citation>
    <scope>NUCLEOTIDE SEQUENCE [LARGE SCALE GENOMIC DNA]</scope>
    <source>
        <strain evidence="3 4">52</strain>
    </source>
</reference>
<dbReference type="CDD" id="cd03510">
    <property type="entry name" value="Rhizobitoxine-FADS-like"/>
    <property type="match status" value="1"/>
</dbReference>
<dbReference type="PANTHER" id="PTHR19353">
    <property type="entry name" value="FATTY ACID DESATURASE 2"/>
    <property type="match status" value="1"/>
</dbReference>
<organism evidence="3 4">
    <name type="scientific">Ralstonia pickettii</name>
    <name type="common">Burkholderia pickettii</name>
    <dbReference type="NCBI Taxonomy" id="329"/>
    <lineage>
        <taxon>Bacteria</taxon>
        <taxon>Pseudomonadati</taxon>
        <taxon>Pseudomonadota</taxon>
        <taxon>Betaproteobacteria</taxon>
        <taxon>Burkholderiales</taxon>
        <taxon>Burkholderiaceae</taxon>
        <taxon>Ralstonia</taxon>
    </lineage>
</organism>
<dbReference type="GO" id="GO:0008610">
    <property type="term" value="P:lipid biosynthetic process"/>
    <property type="evidence" value="ECO:0007669"/>
    <property type="project" value="UniProtKB-ARBA"/>
</dbReference>
<dbReference type="GO" id="GO:0016717">
    <property type="term" value="F:oxidoreductase activity, acting on paired donors, with oxidation of a pair of donors resulting in the reduction of molecular oxygen to two molecules of water"/>
    <property type="evidence" value="ECO:0007669"/>
    <property type="project" value="TreeGrafter"/>
</dbReference>
<dbReference type="GO" id="GO:0016020">
    <property type="term" value="C:membrane"/>
    <property type="evidence" value="ECO:0007669"/>
    <property type="project" value="TreeGrafter"/>
</dbReference>
<keyword evidence="1" id="KW-0472">Membrane</keyword>
<dbReference type="RefSeq" id="WP_102067609.1">
    <property type="nucleotide sequence ID" value="NZ_PKQE01000009.1"/>
</dbReference>
<feature type="domain" description="Fatty acid desaturase" evidence="2">
    <location>
        <begin position="79"/>
        <end position="308"/>
    </location>
</feature>
<evidence type="ECO:0000256" key="1">
    <source>
        <dbReference type="SAM" id="Phobius"/>
    </source>
</evidence>
<keyword evidence="1" id="KW-1133">Transmembrane helix</keyword>
<name>A0A2N4TJY1_RALPI</name>
<evidence type="ECO:0000313" key="4">
    <source>
        <dbReference type="Proteomes" id="UP000234456"/>
    </source>
</evidence>
<feature type="transmembrane region" description="Helical" evidence="1">
    <location>
        <begin position="64"/>
        <end position="89"/>
    </location>
</feature>
<dbReference type="InterPro" id="IPR012171">
    <property type="entry name" value="Fatty_acid_desaturase"/>
</dbReference>
<keyword evidence="1" id="KW-0812">Transmembrane</keyword>
<comment type="caution">
    <text evidence="3">The sequence shown here is derived from an EMBL/GenBank/DDBJ whole genome shotgun (WGS) entry which is preliminary data.</text>
</comment>
<dbReference type="EMBL" id="PKQE01000009">
    <property type="protein sequence ID" value="PLC39998.1"/>
    <property type="molecule type" value="Genomic_DNA"/>
</dbReference>
<evidence type="ECO:0000313" key="3">
    <source>
        <dbReference type="EMBL" id="PLC39998.1"/>
    </source>
</evidence>
<dbReference type="OrthoDB" id="9800167at2"/>
<accession>A0A2N4TJY1</accession>
<dbReference type="InterPro" id="IPR005804">
    <property type="entry name" value="FA_desaturase_dom"/>
</dbReference>
<evidence type="ECO:0000259" key="2">
    <source>
        <dbReference type="Pfam" id="PF00487"/>
    </source>
</evidence>
<dbReference type="AlphaFoldDB" id="A0A2N4TJY1"/>
<sequence>MPQLQPALNVRAARHAEHSTPATQTSVQADMLAFRRALSETNLPINELTAARTGAVVRDLFFDWALIILAWYIAVTGPWWTIPLAVVVIGNRQRALGNLLHDASHYLISTNLKVNDAIGHWLIALPSLNSLHRYRRTHFEHHARLGNNKTDPDYYADKVFQQGGNGAFAIYCRMLLTPRYWLGDGFGDLIGGPLQTRLFILGWWAAAWLVLYVFSTLGQASAFLALWFAARLTVFHAITTFRELCDHTGMTPGGIFSYSRNVVGSRILNLFFHPHNNGYHLVHHLMPTIPYHRLAIAHRYFLDVACYKQSACHCNGYFAGSDPVVDCWVKRVSRHV</sequence>